<protein>
    <submittedName>
        <fullName evidence="3">Alpha/beta hydrolase</fullName>
    </submittedName>
</protein>
<dbReference type="EMBL" id="QURH01000728">
    <property type="protein sequence ID" value="RFU38694.1"/>
    <property type="molecule type" value="Genomic_DNA"/>
</dbReference>
<dbReference type="PANTHER" id="PTHR42977">
    <property type="entry name" value="HYDROLASE-RELATED"/>
    <property type="match status" value="1"/>
</dbReference>
<evidence type="ECO:0000313" key="4">
    <source>
        <dbReference type="Proteomes" id="UP000261811"/>
    </source>
</evidence>
<dbReference type="PANTHER" id="PTHR42977:SF3">
    <property type="entry name" value="AB HYDROLASE-1 DOMAIN-CONTAINING PROTEIN"/>
    <property type="match status" value="1"/>
</dbReference>
<feature type="domain" description="AB hydrolase-1" evidence="2">
    <location>
        <begin position="27"/>
        <end position="269"/>
    </location>
</feature>
<dbReference type="InterPro" id="IPR029058">
    <property type="entry name" value="AB_hydrolase_fold"/>
</dbReference>
<proteinExistence type="predicted"/>
<dbReference type="RefSeq" id="WP_117359869.1">
    <property type="nucleotide sequence ID" value="NZ_QURH01000728.1"/>
</dbReference>
<keyword evidence="1 3" id="KW-0378">Hydrolase</keyword>
<dbReference type="InterPro" id="IPR000073">
    <property type="entry name" value="AB_hydrolase_1"/>
</dbReference>
<keyword evidence="4" id="KW-1185">Reference proteome</keyword>
<accession>A0A372JFR5</accession>
<dbReference type="Pfam" id="PF00561">
    <property type="entry name" value="Abhydrolase_1"/>
    <property type="match status" value="1"/>
</dbReference>
<evidence type="ECO:0000313" key="3">
    <source>
        <dbReference type="EMBL" id="RFU38694.1"/>
    </source>
</evidence>
<dbReference type="Gene3D" id="3.40.50.1820">
    <property type="entry name" value="alpha/beta hydrolase"/>
    <property type="match status" value="1"/>
</dbReference>
<comment type="caution">
    <text evidence="3">The sequence shown here is derived from an EMBL/GenBank/DDBJ whole genome shotgun (WGS) entry which is preliminary data.</text>
</comment>
<dbReference type="SUPFAM" id="SSF53474">
    <property type="entry name" value="alpha/beta-Hydrolases"/>
    <property type="match status" value="1"/>
</dbReference>
<dbReference type="InterPro" id="IPR051340">
    <property type="entry name" value="Haloalkane_dehalogenase"/>
</dbReference>
<organism evidence="3 4">
    <name type="scientific">Actinomadura logoneensis</name>
    <dbReference type="NCBI Taxonomy" id="2293572"/>
    <lineage>
        <taxon>Bacteria</taxon>
        <taxon>Bacillati</taxon>
        <taxon>Actinomycetota</taxon>
        <taxon>Actinomycetes</taxon>
        <taxon>Streptosporangiales</taxon>
        <taxon>Thermomonosporaceae</taxon>
        <taxon>Actinomadura</taxon>
    </lineage>
</organism>
<dbReference type="OrthoDB" id="5431692at2"/>
<dbReference type="AlphaFoldDB" id="A0A372JFR5"/>
<dbReference type="GO" id="GO:0004301">
    <property type="term" value="F:epoxide hydrolase activity"/>
    <property type="evidence" value="ECO:0007669"/>
    <property type="project" value="TreeGrafter"/>
</dbReference>
<reference evidence="3 4" key="1">
    <citation type="submission" date="2018-08" db="EMBL/GenBank/DDBJ databases">
        <title>Actinomadura jelena sp. nov., a novel Actinomycete isolated from soil in Chad.</title>
        <authorList>
            <person name="Shi L."/>
        </authorList>
    </citation>
    <scope>NUCLEOTIDE SEQUENCE [LARGE SCALE GENOMIC DNA]</scope>
    <source>
        <strain evidence="3 4">NEAU-G17</strain>
    </source>
</reference>
<sequence length="287" mass="32172">MADVRHRTVRIDGLDVFYREAGDPSAPTLVLLHGFPTSSVVYQGLMAELGGEFHLVAPDYPGFGLSSAPPADEWEYTFDHLADVVEKLLDTLGLTRYALHVHDYGAPVGFRLATRHPERVTGIVTQNGNAYDEGLTPFWEPIRAYWADPSKENGDALRGLLTREATHWQYTHGVADPALVDPAYELHDQALLDRPGNQEIQLALFLDYGANPPLYPSWQEYLRTWQPPLLAVWGRGDEIFGPDGALAFARDLKDAHIQLLDTGHFPFVTRTRQSAALIRDFLRRLSD</sequence>
<dbReference type="Proteomes" id="UP000261811">
    <property type="component" value="Unassembled WGS sequence"/>
</dbReference>
<name>A0A372JFR5_9ACTN</name>
<evidence type="ECO:0000256" key="1">
    <source>
        <dbReference type="ARBA" id="ARBA00022801"/>
    </source>
</evidence>
<evidence type="ECO:0000259" key="2">
    <source>
        <dbReference type="Pfam" id="PF00561"/>
    </source>
</evidence>
<gene>
    <name evidence="3" type="ORF">DZF91_26315</name>
</gene>